<dbReference type="Proteomes" id="UP001060215">
    <property type="component" value="Chromosome 8"/>
</dbReference>
<evidence type="ECO:0000313" key="2">
    <source>
        <dbReference type="Proteomes" id="UP001060215"/>
    </source>
</evidence>
<proteinExistence type="predicted"/>
<gene>
    <name evidence="1" type="ORF">LOK49_LG09G01885</name>
</gene>
<evidence type="ECO:0000313" key="1">
    <source>
        <dbReference type="EMBL" id="KAI7999335.1"/>
    </source>
</evidence>
<organism evidence="1 2">
    <name type="scientific">Camellia lanceoleosa</name>
    <dbReference type="NCBI Taxonomy" id="1840588"/>
    <lineage>
        <taxon>Eukaryota</taxon>
        <taxon>Viridiplantae</taxon>
        <taxon>Streptophyta</taxon>
        <taxon>Embryophyta</taxon>
        <taxon>Tracheophyta</taxon>
        <taxon>Spermatophyta</taxon>
        <taxon>Magnoliopsida</taxon>
        <taxon>eudicotyledons</taxon>
        <taxon>Gunneridae</taxon>
        <taxon>Pentapetalae</taxon>
        <taxon>asterids</taxon>
        <taxon>Ericales</taxon>
        <taxon>Theaceae</taxon>
        <taxon>Camellia</taxon>
    </lineage>
</organism>
<reference evidence="1 2" key="1">
    <citation type="journal article" date="2022" name="Plant J.">
        <title>Chromosome-level genome of Camellia lanceoleosa provides a valuable resource for understanding genome evolution and self-incompatibility.</title>
        <authorList>
            <person name="Gong W."/>
            <person name="Xiao S."/>
            <person name="Wang L."/>
            <person name="Liao Z."/>
            <person name="Chang Y."/>
            <person name="Mo W."/>
            <person name="Hu G."/>
            <person name="Li W."/>
            <person name="Zhao G."/>
            <person name="Zhu H."/>
            <person name="Hu X."/>
            <person name="Ji K."/>
            <person name="Xiang X."/>
            <person name="Song Q."/>
            <person name="Yuan D."/>
            <person name="Jin S."/>
            <person name="Zhang L."/>
        </authorList>
    </citation>
    <scope>NUCLEOTIDE SEQUENCE [LARGE SCALE GENOMIC DNA]</scope>
    <source>
        <strain evidence="1">SQ_2022a</strain>
    </source>
</reference>
<dbReference type="EMBL" id="CM045765">
    <property type="protein sequence ID" value="KAI7999335.1"/>
    <property type="molecule type" value="Genomic_DNA"/>
</dbReference>
<accession>A0ACC0GE55</accession>
<protein>
    <submittedName>
        <fullName evidence="1">Uncharacterized protein</fullName>
    </submittedName>
</protein>
<keyword evidence="2" id="KW-1185">Reference proteome</keyword>
<name>A0ACC0GE55_9ERIC</name>
<sequence>MLRAPVQTKQQHSSFTLTLTHHPPSSNPSPSSPVNPSSPTANSTDDDHHRLSSLQHSSNRTHRFALFVSTLLENQRIESQNHFTKTIIRPCESAMDKQKQKQTVAEIGLDSEVIASELVKQTAAGKILMKTCWFWFYRILYALWFWFCMVLYAGSEFYRYAGSGSTGYANRFAQRPVLRFDLVLVLSPVLRWPDCMYAGFDLDTWFCRSV</sequence>
<comment type="caution">
    <text evidence="1">The sequence shown here is derived from an EMBL/GenBank/DDBJ whole genome shotgun (WGS) entry which is preliminary data.</text>
</comment>